<evidence type="ECO:0000256" key="1">
    <source>
        <dbReference type="SAM" id="MobiDB-lite"/>
    </source>
</evidence>
<feature type="transmembrane region" description="Helical" evidence="2">
    <location>
        <begin position="12"/>
        <end position="34"/>
    </location>
</feature>
<reference evidence="3 4" key="1">
    <citation type="journal article" date="2015" name="Genome Announc.">
        <title>Complete Genome Sequence of the Type Strain Corynebacterium mustelae DSM 45274, Isolated from Various Tissues of a Male Ferret with Lethal Sepsis.</title>
        <authorList>
            <person name="Ruckert C."/>
            <person name="Eimer J."/>
            <person name="Winkler A."/>
            <person name="Tauch A."/>
        </authorList>
    </citation>
    <scope>NUCLEOTIDE SEQUENCE [LARGE SCALE GENOMIC DNA]</scope>
    <source>
        <strain evidence="3 4">DSM 45274</strain>
    </source>
</reference>
<dbReference type="EMBL" id="CP011542">
    <property type="protein sequence ID" value="AKK06894.1"/>
    <property type="molecule type" value="Genomic_DNA"/>
</dbReference>
<accession>A0A0G3H0F5</accession>
<gene>
    <name evidence="3" type="ORF">CMUST_12990</name>
</gene>
<dbReference type="OrthoDB" id="4404209at2"/>
<dbReference type="PATRIC" id="fig|571915.4.peg.2782"/>
<dbReference type="RefSeq" id="WP_047262830.1">
    <property type="nucleotide sequence ID" value="NZ_CP011542.1"/>
</dbReference>
<keyword evidence="2" id="KW-0812">Transmembrane</keyword>
<feature type="region of interest" description="Disordered" evidence="1">
    <location>
        <begin position="337"/>
        <end position="358"/>
    </location>
</feature>
<dbReference type="GO" id="GO:0005975">
    <property type="term" value="P:carbohydrate metabolic process"/>
    <property type="evidence" value="ECO:0007669"/>
    <property type="project" value="UniProtKB-ARBA"/>
</dbReference>
<feature type="compositionally biased region" description="Polar residues" evidence="1">
    <location>
        <begin position="348"/>
        <end position="358"/>
    </location>
</feature>
<reference evidence="4" key="2">
    <citation type="submission" date="2015-05" db="EMBL/GenBank/DDBJ databases">
        <title>Complete genome sequence of Corynebacterium mustelae DSM 45274, isolated from various tissues of a male ferret with lethal sepsis.</title>
        <authorList>
            <person name="Ruckert C."/>
            <person name="Albersmeier A."/>
            <person name="Winkler A."/>
            <person name="Tauch A."/>
        </authorList>
    </citation>
    <scope>NUCLEOTIDE SEQUENCE [LARGE SCALE GENOMIC DNA]</scope>
    <source>
        <strain evidence="4">DSM 45274</strain>
    </source>
</reference>
<keyword evidence="2" id="KW-0472">Membrane</keyword>
<dbReference type="STRING" id="571915.CMUST_12990"/>
<organism evidence="3 4">
    <name type="scientific">Corynebacterium mustelae</name>
    <dbReference type="NCBI Taxonomy" id="571915"/>
    <lineage>
        <taxon>Bacteria</taxon>
        <taxon>Bacillati</taxon>
        <taxon>Actinomycetota</taxon>
        <taxon>Actinomycetes</taxon>
        <taxon>Mycobacteriales</taxon>
        <taxon>Corynebacteriaceae</taxon>
        <taxon>Corynebacterium</taxon>
    </lineage>
</organism>
<evidence type="ECO:0000313" key="4">
    <source>
        <dbReference type="Proteomes" id="UP000035199"/>
    </source>
</evidence>
<dbReference type="InterPro" id="IPR013783">
    <property type="entry name" value="Ig-like_fold"/>
</dbReference>
<evidence type="ECO:0000313" key="3">
    <source>
        <dbReference type="EMBL" id="AKK06894.1"/>
    </source>
</evidence>
<protein>
    <recommendedName>
        <fullName evidence="5">Fimbrial isopeptide formation D2 domain</fullName>
    </recommendedName>
</protein>
<keyword evidence="4" id="KW-1185">Reference proteome</keyword>
<dbReference type="AlphaFoldDB" id="A0A0G3H0F5"/>
<evidence type="ECO:0008006" key="5">
    <source>
        <dbReference type="Google" id="ProtNLM"/>
    </source>
</evidence>
<evidence type="ECO:0000256" key="2">
    <source>
        <dbReference type="SAM" id="Phobius"/>
    </source>
</evidence>
<keyword evidence="2" id="KW-1133">Transmembrane helix</keyword>
<sequence>MNTKTPIFLTSLRLMVVVSCAISAGMMALISTVYKAGAEETPGPYSVRVYKTISETADPGIAHQGVSFRLRKVVDIDPTTEAGQKKLSEIDLRAAIRFPHIGGDRVEKTVLHNGQAVALFTGLSAGLYVVEELPYRNGDVAFSVTEPFVVAVPTVDHADVEVHTKHQPQILIKHVDQSTVTPHGVLQYAIDANVPLPDAHNQLYRFLFVDELVDGQELVTVTVRAYQATSLSLSDVPFDQTAESGVLLSHEVRNNDARVEIELDRVGLETLAQLRLHNPLITVRATLTVRVDDWYPERHVLTNKAYLYTDGRNPESDPNFSRAVESNTVRVLVTRTPSSFEPPLGESDTASYPQPGNTPSKNLRSALANTGSALTLIIGFGLLLLFVGWRLSRTHRPYIAKDNI</sequence>
<dbReference type="Proteomes" id="UP000035199">
    <property type="component" value="Chromosome"/>
</dbReference>
<dbReference type="Gene3D" id="2.60.40.740">
    <property type="match status" value="1"/>
</dbReference>
<feature type="transmembrane region" description="Helical" evidence="2">
    <location>
        <begin position="366"/>
        <end position="389"/>
    </location>
</feature>
<dbReference type="Gene3D" id="2.60.40.10">
    <property type="entry name" value="Immunoglobulins"/>
    <property type="match status" value="1"/>
</dbReference>
<name>A0A0G3H0F5_9CORY</name>
<proteinExistence type="predicted"/>
<dbReference type="KEGG" id="cmv:CMUST_12990"/>